<protein>
    <recommendedName>
        <fullName evidence="1">tRNA-uridine aminocarboxypropyltransferase</fullName>
        <ecNumber evidence="1">2.5.1.25</ecNumber>
    </recommendedName>
</protein>
<proteinExistence type="inferred from homology"/>
<sequence>MSRPVCPQCQYPVNACLCDSIRQLSTRVELIVLQHPSEVSHAKNSVKLMQAVMGEQLRLVVGETPEDFADLREYLAAQSRPVCLLYPSETSQPLEASVQHHDTILLLLDGTWRKAYKLLQLNPWLLEFTGVHLDLDAPSKYTIRKAKRDDSLSTLEAAALAIETLEPGCDVSPLHDALAALVEKRLAAMPAAVRQRYEPK</sequence>
<keyword evidence="3" id="KW-0949">S-adenosyl-L-methionine</keyword>
<keyword evidence="2" id="KW-0808">Transferase</keyword>
<name>A0A6L7HYY8_9GAMM</name>
<accession>A0A6L7HYY8</accession>
<dbReference type="Pfam" id="PF03942">
    <property type="entry name" value="DTW"/>
    <property type="match status" value="1"/>
</dbReference>
<dbReference type="PANTHER" id="PTHR21392:SF0">
    <property type="entry name" value="TRNA-URIDINE AMINOCARBOXYPROPYLTRANSFERASE 2"/>
    <property type="match status" value="1"/>
</dbReference>
<organism evidence="7 8">
    <name type="scientific">Shewanella insulae</name>
    <dbReference type="NCBI Taxonomy" id="2681496"/>
    <lineage>
        <taxon>Bacteria</taxon>
        <taxon>Pseudomonadati</taxon>
        <taxon>Pseudomonadota</taxon>
        <taxon>Gammaproteobacteria</taxon>
        <taxon>Alteromonadales</taxon>
        <taxon>Shewanellaceae</taxon>
        <taxon>Shewanella</taxon>
    </lineage>
</organism>
<evidence type="ECO:0000259" key="6">
    <source>
        <dbReference type="SMART" id="SM01144"/>
    </source>
</evidence>
<evidence type="ECO:0000256" key="1">
    <source>
        <dbReference type="ARBA" id="ARBA00012386"/>
    </source>
</evidence>
<dbReference type="GO" id="GO:0008033">
    <property type="term" value="P:tRNA processing"/>
    <property type="evidence" value="ECO:0007669"/>
    <property type="project" value="UniProtKB-KW"/>
</dbReference>
<keyword evidence="8" id="KW-1185">Reference proteome</keyword>
<dbReference type="Proteomes" id="UP000474778">
    <property type="component" value="Unassembled WGS sequence"/>
</dbReference>
<comment type="similarity">
    <text evidence="5">Belongs to the TDD superfamily. DTWD2 family.</text>
</comment>
<feature type="domain" description="DTW" evidence="6">
    <location>
        <begin position="2"/>
        <end position="190"/>
    </location>
</feature>
<dbReference type="SMART" id="SM01144">
    <property type="entry name" value="DTW"/>
    <property type="match status" value="1"/>
</dbReference>
<evidence type="ECO:0000256" key="5">
    <source>
        <dbReference type="ARBA" id="ARBA00034489"/>
    </source>
</evidence>
<evidence type="ECO:0000313" key="7">
    <source>
        <dbReference type="EMBL" id="MXR69515.1"/>
    </source>
</evidence>
<dbReference type="InterPro" id="IPR005636">
    <property type="entry name" value="DTW"/>
</dbReference>
<evidence type="ECO:0000256" key="2">
    <source>
        <dbReference type="ARBA" id="ARBA00022679"/>
    </source>
</evidence>
<comment type="caution">
    <text evidence="7">The sequence shown here is derived from an EMBL/GenBank/DDBJ whole genome shotgun (WGS) entry which is preliminary data.</text>
</comment>
<dbReference type="EMBL" id="WRPA01000011">
    <property type="protein sequence ID" value="MXR69515.1"/>
    <property type="molecule type" value="Genomic_DNA"/>
</dbReference>
<dbReference type="AlphaFoldDB" id="A0A6L7HYY8"/>
<dbReference type="PANTHER" id="PTHR21392">
    <property type="entry name" value="TRNA-URIDINE AMINOCARBOXYPROPYLTRANSFERASE 2"/>
    <property type="match status" value="1"/>
</dbReference>
<dbReference type="RefSeq" id="WP_160796734.1">
    <property type="nucleotide sequence ID" value="NZ_WRPA01000011.1"/>
</dbReference>
<gene>
    <name evidence="7" type="ORF">GNT65_12665</name>
</gene>
<dbReference type="GO" id="GO:0016432">
    <property type="term" value="F:tRNA-uridine aminocarboxypropyltransferase activity"/>
    <property type="evidence" value="ECO:0007669"/>
    <property type="project" value="UniProtKB-EC"/>
</dbReference>
<evidence type="ECO:0000313" key="8">
    <source>
        <dbReference type="Proteomes" id="UP000474778"/>
    </source>
</evidence>
<dbReference type="InterPro" id="IPR039262">
    <property type="entry name" value="DTWD2/TAPT"/>
</dbReference>
<dbReference type="EC" id="2.5.1.25" evidence="1"/>
<evidence type="ECO:0000256" key="4">
    <source>
        <dbReference type="ARBA" id="ARBA00022694"/>
    </source>
</evidence>
<evidence type="ECO:0000256" key="3">
    <source>
        <dbReference type="ARBA" id="ARBA00022691"/>
    </source>
</evidence>
<keyword evidence="4" id="KW-0819">tRNA processing</keyword>
<reference evidence="7 8" key="1">
    <citation type="submission" date="2019-12" db="EMBL/GenBank/DDBJ databases">
        <title>Shewanella insulae sp. nov., isolated from a tidal flat.</title>
        <authorList>
            <person name="Yoon J.-H."/>
        </authorList>
    </citation>
    <scope>NUCLEOTIDE SEQUENCE [LARGE SCALE GENOMIC DNA]</scope>
    <source>
        <strain evidence="7 8">JBTF-M18</strain>
    </source>
</reference>